<dbReference type="EMBL" id="LN853704">
    <property type="protein sequence ID" value="CRY96521.1"/>
    <property type="molecule type" value="Genomic_DNA"/>
</dbReference>
<reference evidence="1" key="2">
    <citation type="submission" date="2015-07" db="EMBL/GenBank/DDBJ databases">
        <title>Plasmids, circular viruses and viroids from rat gut.</title>
        <authorList>
            <person name="Jorgensen T.J."/>
            <person name="Hansen M.A."/>
            <person name="Xu Z."/>
            <person name="Tabak M.A."/>
            <person name="Sorensen S.J."/>
            <person name="Hansen L.H."/>
        </authorList>
    </citation>
    <scope>NUCLEOTIDE SEQUENCE</scope>
    <source>
        <strain evidence="1">RGFK1123</strain>
    </source>
</reference>
<sequence>MMRLRPNPISHIGLGLYVWGDSLYACPLQMNGRPFRLKGLSSHL</sequence>
<protein>
    <submittedName>
        <fullName evidence="1">Uncharacterized protein</fullName>
    </submittedName>
</protein>
<proteinExistence type="predicted"/>
<reference evidence="1" key="1">
    <citation type="submission" date="2015-06" db="EMBL/GenBank/DDBJ databases">
        <authorList>
            <person name="Joergensen T."/>
        </authorList>
    </citation>
    <scope>NUCLEOTIDE SEQUENCE</scope>
    <source>
        <strain evidence="1">RGFK1123</strain>
    </source>
</reference>
<name>A0A0H5Q384_9ZZZZ</name>
<dbReference type="AlphaFoldDB" id="A0A0H5Q384"/>
<organism evidence="1">
    <name type="scientific">uncultured prokaryote</name>
    <dbReference type="NCBI Taxonomy" id="198431"/>
    <lineage>
        <taxon>unclassified sequences</taxon>
        <taxon>environmental samples</taxon>
    </lineage>
</organism>
<evidence type="ECO:0000313" key="1">
    <source>
        <dbReference type="EMBL" id="CRY96521.1"/>
    </source>
</evidence>
<accession>A0A0H5Q384</accession>